<accession>A0AAW2FMB4</accession>
<keyword evidence="2" id="KW-1185">Reference proteome</keyword>
<comment type="caution">
    <text evidence="1">The sequence shown here is derived from an EMBL/GenBank/DDBJ whole genome shotgun (WGS) entry which is preliminary data.</text>
</comment>
<gene>
    <name evidence="1" type="ORF">PUN28_010561</name>
</gene>
<dbReference type="AlphaFoldDB" id="A0AAW2FMB4"/>
<evidence type="ECO:0000313" key="1">
    <source>
        <dbReference type="EMBL" id="KAL0115062.1"/>
    </source>
</evidence>
<dbReference type="Proteomes" id="UP001430953">
    <property type="component" value="Unassembled WGS sequence"/>
</dbReference>
<proteinExistence type="predicted"/>
<evidence type="ECO:0000313" key="2">
    <source>
        <dbReference type="Proteomes" id="UP001430953"/>
    </source>
</evidence>
<protein>
    <submittedName>
        <fullName evidence="1">Uncharacterized protein</fullName>
    </submittedName>
</protein>
<reference evidence="1 2" key="1">
    <citation type="submission" date="2023-03" db="EMBL/GenBank/DDBJ databases">
        <title>High recombination rates correlate with genetic variation in Cardiocondyla obscurior ants.</title>
        <authorList>
            <person name="Errbii M."/>
        </authorList>
    </citation>
    <scope>NUCLEOTIDE SEQUENCE [LARGE SCALE GENOMIC DNA]</scope>
    <source>
        <strain evidence="1">Alpha-2009</strain>
        <tissue evidence="1">Whole body</tissue>
    </source>
</reference>
<organism evidence="1 2">
    <name type="scientific">Cardiocondyla obscurior</name>
    <dbReference type="NCBI Taxonomy" id="286306"/>
    <lineage>
        <taxon>Eukaryota</taxon>
        <taxon>Metazoa</taxon>
        <taxon>Ecdysozoa</taxon>
        <taxon>Arthropoda</taxon>
        <taxon>Hexapoda</taxon>
        <taxon>Insecta</taxon>
        <taxon>Pterygota</taxon>
        <taxon>Neoptera</taxon>
        <taxon>Endopterygota</taxon>
        <taxon>Hymenoptera</taxon>
        <taxon>Apocrita</taxon>
        <taxon>Aculeata</taxon>
        <taxon>Formicoidea</taxon>
        <taxon>Formicidae</taxon>
        <taxon>Myrmicinae</taxon>
        <taxon>Cardiocondyla</taxon>
    </lineage>
</organism>
<dbReference type="EMBL" id="JADYXP020000010">
    <property type="protein sequence ID" value="KAL0115062.1"/>
    <property type="molecule type" value="Genomic_DNA"/>
</dbReference>
<sequence length="61" mass="7143">MPLCCCHCCSCAASRRSIDMRLLSIVDCRISKIFNFYKFLRGINFKIINSRTRKHNIVPFT</sequence>
<name>A0AAW2FMB4_9HYME</name>